<dbReference type="EMBL" id="JBHTKY010000024">
    <property type="protein sequence ID" value="MFD1166822.1"/>
    <property type="molecule type" value="Genomic_DNA"/>
</dbReference>
<accession>A0ABW3RQQ6</accession>
<dbReference type="InterPro" id="IPR004360">
    <property type="entry name" value="Glyas_Fos-R_dOase_dom"/>
</dbReference>
<dbReference type="InterPro" id="IPR037523">
    <property type="entry name" value="VOC_core"/>
</dbReference>
<dbReference type="SUPFAM" id="SSF54593">
    <property type="entry name" value="Glyoxalase/Bleomycin resistance protein/Dihydroxybiphenyl dioxygenase"/>
    <property type="match status" value="1"/>
</dbReference>
<gene>
    <name evidence="2" type="ORF">ACFQ2C_14535</name>
</gene>
<organism evidence="2 3">
    <name type="scientific">Sphingobacterium daejeonense</name>
    <dbReference type="NCBI Taxonomy" id="371142"/>
    <lineage>
        <taxon>Bacteria</taxon>
        <taxon>Pseudomonadati</taxon>
        <taxon>Bacteroidota</taxon>
        <taxon>Sphingobacteriia</taxon>
        <taxon>Sphingobacteriales</taxon>
        <taxon>Sphingobacteriaceae</taxon>
        <taxon>Sphingobacterium</taxon>
    </lineage>
</organism>
<dbReference type="PANTHER" id="PTHR36503">
    <property type="entry name" value="BLR2520 PROTEIN"/>
    <property type="match status" value="1"/>
</dbReference>
<evidence type="ECO:0000313" key="3">
    <source>
        <dbReference type="Proteomes" id="UP001597205"/>
    </source>
</evidence>
<dbReference type="RefSeq" id="WP_380897769.1">
    <property type="nucleotide sequence ID" value="NZ_JBHTKY010000024.1"/>
</dbReference>
<dbReference type="PANTHER" id="PTHR36503:SF2">
    <property type="entry name" value="BLR2408 PROTEIN"/>
    <property type="match status" value="1"/>
</dbReference>
<feature type="domain" description="VOC" evidence="1">
    <location>
        <begin position="4"/>
        <end position="127"/>
    </location>
</feature>
<evidence type="ECO:0000259" key="1">
    <source>
        <dbReference type="PROSITE" id="PS51819"/>
    </source>
</evidence>
<evidence type="ECO:0000313" key="2">
    <source>
        <dbReference type="EMBL" id="MFD1166822.1"/>
    </source>
</evidence>
<dbReference type="InterPro" id="IPR029068">
    <property type="entry name" value="Glyas_Bleomycin-R_OHBP_Dase"/>
</dbReference>
<dbReference type="Gene3D" id="3.10.180.10">
    <property type="entry name" value="2,3-Dihydroxybiphenyl 1,2-Dioxygenase, domain 1"/>
    <property type="match status" value="1"/>
</dbReference>
<dbReference type="Proteomes" id="UP001597205">
    <property type="component" value="Unassembled WGS sequence"/>
</dbReference>
<proteinExistence type="predicted"/>
<keyword evidence="3" id="KW-1185">Reference proteome</keyword>
<name>A0ABW3RQQ6_9SPHI</name>
<comment type="caution">
    <text evidence="2">The sequence shown here is derived from an EMBL/GenBank/DDBJ whole genome shotgun (WGS) entry which is preliminary data.</text>
</comment>
<dbReference type="PROSITE" id="PS51819">
    <property type="entry name" value="VOC"/>
    <property type="match status" value="1"/>
</dbReference>
<sequence>MKSSMIWANFSVKNADRSREFYNKLGLTPNGPNNDPKLASFKFGKDNFVIHFFQEESIKEFLPPWENSNNEIIFTLSAETKNEVEEWYKKVVDAGGIIIKEPIRDKEGYFGFVFSDPDGHRFNVLLMDNM</sequence>
<dbReference type="Pfam" id="PF00903">
    <property type="entry name" value="Glyoxalase"/>
    <property type="match status" value="1"/>
</dbReference>
<protein>
    <submittedName>
        <fullName evidence="2">VOC family protein</fullName>
    </submittedName>
</protein>
<reference evidence="3" key="1">
    <citation type="journal article" date="2019" name="Int. J. Syst. Evol. Microbiol.">
        <title>The Global Catalogue of Microorganisms (GCM) 10K type strain sequencing project: providing services to taxonomists for standard genome sequencing and annotation.</title>
        <authorList>
            <consortium name="The Broad Institute Genomics Platform"/>
            <consortium name="The Broad Institute Genome Sequencing Center for Infectious Disease"/>
            <person name="Wu L."/>
            <person name="Ma J."/>
        </authorList>
    </citation>
    <scope>NUCLEOTIDE SEQUENCE [LARGE SCALE GENOMIC DNA]</scope>
    <source>
        <strain evidence="3">CCUG 52468</strain>
    </source>
</reference>